<dbReference type="SUPFAM" id="SSF46785">
    <property type="entry name" value="Winged helix' DNA-binding domain"/>
    <property type="match status" value="1"/>
</dbReference>
<sequence>MTDISHVNLRLIDTTVLLIFLSLMRHRKATEVAREMGLTQPAVSHALKRLRTLYEDPLFLRRAHGLEPTALAHELEPKIRRIVRLLSQTLENPDQFDPASTATDLRIGAFDYELTTVIPKLAAEMRTLSPSINVHAYPLVYTEALDALVHGRLDLAIGYFDIPLRSEATFVVEDLYSERYVLAGRRGHPLLSDNPTLEEMAQADHLLVSPHGLIRNRVDEALRMQGYQRNIRTVVPSLFAALSIIENSELVMTLPERVAVGNWQPFDIVHKPLPIDVGDFQLQAVRHARDANSPLHAWLLENLRRIVSS</sequence>
<reference evidence="6 7" key="1">
    <citation type="journal article" date="2010" name="J. Bacteriol.">
        <title>Genome sequences of Oceanicola granulosus HTCC2516(T) and Oceanicola batsensis HTCC2597(TDelta).</title>
        <authorList>
            <person name="Thrash J.C."/>
            <person name="Cho J.C."/>
            <person name="Vergin K.L."/>
            <person name="Giovannoni S.J."/>
        </authorList>
    </citation>
    <scope>NUCLEOTIDE SEQUENCE [LARGE SCALE GENOMIC DNA]</scope>
    <source>
        <strain evidence="7">ATCC BAA-861 / DSM 15982 / KCTC 12143 / HTCC2516</strain>
    </source>
</reference>
<feature type="domain" description="HTH lysR-type" evidence="5">
    <location>
        <begin position="12"/>
        <end position="69"/>
    </location>
</feature>
<dbReference type="InterPro" id="IPR005119">
    <property type="entry name" value="LysR_subst-bd"/>
</dbReference>
<dbReference type="InterPro" id="IPR050389">
    <property type="entry name" value="LysR-type_TF"/>
</dbReference>
<keyword evidence="7" id="KW-1185">Reference proteome</keyword>
<dbReference type="OrthoDB" id="528082at2"/>
<dbReference type="PANTHER" id="PTHR30118:SF15">
    <property type="entry name" value="TRANSCRIPTIONAL REGULATORY PROTEIN"/>
    <property type="match status" value="1"/>
</dbReference>
<keyword evidence="3" id="KW-0238">DNA-binding</keyword>
<name>Q2CK92_OCEGH</name>
<dbReference type="RefSeq" id="WP_007255631.1">
    <property type="nucleotide sequence ID" value="NZ_CH724107.1"/>
</dbReference>
<evidence type="ECO:0000256" key="2">
    <source>
        <dbReference type="ARBA" id="ARBA00023015"/>
    </source>
</evidence>
<evidence type="ECO:0000256" key="4">
    <source>
        <dbReference type="ARBA" id="ARBA00023163"/>
    </source>
</evidence>
<dbReference type="Gene3D" id="1.10.10.10">
    <property type="entry name" value="Winged helix-like DNA-binding domain superfamily/Winged helix DNA-binding domain"/>
    <property type="match status" value="1"/>
</dbReference>
<dbReference type="InterPro" id="IPR000847">
    <property type="entry name" value="LysR_HTH_N"/>
</dbReference>
<evidence type="ECO:0000259" key="5">
    <source>
        <dbReference type="PROSITE" id="PS50931"/>
    </source>
</evidence>
<organism evidence="6 7">
    <name type="scientific">Oceanicola granulosus (strain ATCC BAA-861 / DSM 15982 / KCTC 12143 / HTCC2516)</name>
    <dbReference type="NCBI Taxonomy" id="314256"/>
    <lineage>
        <taxon>Bacteria</taxon>
        <taxon>Pseudomonadati</taxon>
        <taxon>Pseudomonadota</taxon>
        <taxon>Alphaproteobacteria</taxon>
        <taxon>Rhodobacterales</taxon>
        <taxon>Roseobacteraceae</taxon>
        <taxon>Oceanicola</taxon>
    </lineage>
</organism>
<dbReference type="InterPro" id="IPR037402">
    <property type="entry name" value="YidZ_PBP2"/>
</dbReference>
<gene>
    <name evidence="6" type="ORF">OG2516_10556</name>
</gene>
<accession>Q2CK92</accession>
<proteinExistence type="inferred from homology"/>
<comment type="caution">
    <text evidence="6">The sequence shown here is derived from an EMBL/GenBank/DDBJ whole genome shotgun (WGS) entry which is preliminary data.</text>
</comment>
<dbReference type="GO" id="GO:0003677">
    <property type="term" value="F:DNA binding"/>
    <property type="evidence" value="ECO:0007669"/>
    <property type="project" value="UniProtKB-KW"/>
</dbReference>
<dbReference type="eggNOG" id="COG0583">
    <property type="taxonomic scope" value="Bacteria"/>
</dbReference>
<dbReference type="PANTHER" id="PTHR30118">
    <property type="entry name" value="HTH-TYPE TRANSCRIPTIONAL REGULATOR LEUO-RELATED"/>
    <property type="match status" value="1"/>
</dbReference>
<dbReference type="Gene3D" id="3.40.190.10">
    <property type="entry name" value="Periplasmic binding protein-like II"/>
    <property type="match status" value="2"/>
</dbReference>
<evidence type="ECO:0000313" key="6">
    <source>
        <dbReference type="EMBL" id="EAR52897.1"/>
    </source>
</evidence>
<keyword evidence="2" id="KW-0805">Transcription regulation</keyword>
<dbReference type="AlphaFoldDB" id="Q2CK92"/>
<dbReference type="PROSITE" id="PS50931">
    <property type="entry name" value="HTH_LYSR"/>
    <property type="match status" value="1"/>
</dbReference>
<dbReference type="Proteomes" id="UP000003635">
    <property type="component" value="Unassembled WGS sequence"/>
</dbReference>
<evidence type="ECO:0000313" key="7">
    <source>
        <dbReference type="Proteomes" id="UP000003635"/>
    </source>
</evidence>
<evidence type="ECO:0000256" key="3">
    <source>
        <dbReference type="ARBA" id="ARBA00023125"/>
    </source>
</evidence>
<dbReference type="Pfam" id="PF03466">
    <property type="entry name" value="LysR_substrate"/>
    <property type="match status" value="1"/>
</dbReference>
<dbReference type="STRING" id="314256.OG2516_10556"/>
<keyword evidence="4" id="KW-0804">Transcription</keyword>
<dbReference type="SUPFAM" id="SSF53850">
    <property type="entry name" value="Periplasmic binding protein-like II"/>
    <property type="match status" value="1"/>
</dbReference>
<dbReference type="EMBL" id="AAOT01000001">
    <property type="protein sequence ID" value="EAR52897.1"/>
    <property type="molecule type" value="Genomic_DNA"/>
</dbReference>
<dbReference type="InterPro" id="IPR036388">
    <property type="entry name" value="WH-like_DNA-bd_sf"/>
</dbReference>
<protein>
    <submittedName>
        <fullName evidence="6">Transcriptional regulator, LysR family protein</fullName>
    </submittedName>
</protein>
<dbReference type="GO" id="GO:0003700">
    <property type="term" value="F:DNA-binding transcription factor activity"/>
    <property type="evidence" value="ECO:0007669"/>
    <property type="project" value="InterPro"/>
</dbReference>
<dbReference type="InterPro" id="IPR036390">
    <property type="entry name" value="WH_DNA-bd_sf"/>
</dbReference>
<evidence type="ECO:0000256" key="1">
    <source>
        <dbReference type="ARBA" id="ARBA00009437"/>
    </source>
</evidence>
<dbReference type="HOGENOM" id="CLU_039613_39_0_5"/>
<dbReference type="Pfam" id="PF00126">
    <property type="entry name" value="HTH_1"/>
    <property type="match status" value="1"/>
</dbReference>
<comment type="similarity">
    <text evidence="1">Belongs to the LysR transcriptional regulatory family.</text>
</comment>
<dbReference type="CDD" id="cd08417">
    <property type="entry name" value="PBP2_Nitroaromatics_like"/>
    <property type="match status" value="1"/>
</dbReference>